<dbReference type="Pfam" id="PF08893">
    <property type="entry name" value="DUF1839"/>
    <property type="match status" value="1"/>
</dbReference>
<organism evidence="1 2">
    <name type="scientific">Pyxidicoccus parkwayensis</name>
    <dbReference type="NCBI Taxonomy" id="2813578"/>
    <lineage>
        <taxon>Bacteria</taxon>
        <taxon>Pseudomonadati</taxon>
        <taxon>Myxococcota</taxon>
        <taxon>Myxococcia</taxon>
        <taxon>Myxococcales</taxon>
        <taxon>Cystobacterineae</taxon>
        <taxon>Myxococcaceae</taxon>
        <taxon>Pyxidicoccus</taxon>
    </lineage>
</organism>
<name>A0ABX7P780_9BACT</name>
<reference evidence="1 2" key="1">
    <citation type="submission" date="2021-02" db="EMBL/GenBank/DDBJ databases">
        <title>De Novo genome assembly of isolated myxobacteria.</title>
        <authorList>
            <person name="Stevens D.C."/>
        </authorList>
    </citation>
    <scope>NUCLEOTIDE SEQUENCE [LARGE SCALE GENOMIC DNA]</scope>
    <source>
        <strain evidence="2">SCPEA02</strain>
    </source>
</reference>
<dbReference type="InterPro" id="IPR014989">
    <property type="entry name" value="DUF1839"/>
</dbReference>
<dbReference type="EMBL" id="CP071090">
    <property type="protein sequence ID" value="QSQ26301.1"/>
    <property type="molecule type" value="Genomic_DNA"/>
</dbReference>
<accession>A0ABX7P780</accession>
<dbReference type="Proteomes" id="UP000662747">
    <property type="component" value="Chromosome"/>
</dbReference>
<evidence type="ECO:0000313" key="2">
    <source>
        <dbReference type="Proteomes" id="UP000662747"/>
    </source>
</evidence>
<evidence type="ECO:0000313" key="1">
    <source>
        <dbReference type="EMBL" id="QSQ26301.1"/>
    </source>
</evidence>
<gene>
    <name evidence="1" type="ORF">JY651_15795</name>
</gene>
<proteinExistence type="predicted"/>
<keyword evidence="2" id="KW-1185">Reference proteome</keyword>
<protein>
    <submittedName>
        <fullName evidence="1">DUF1839 family protein</fullName>
    </submittedName>
</protein>
<sequence length="326" mass="36480">MSVISVLGIAPGSYVKHTLHAESALWVEKNCYADVWIEVLHAQRLNPLPLLAFTVALDFVGDQWTFYKPSHDDLNTLYGLEVQELNVYRPLAEHAVAHLSEGRLILTESDAFFLPDTAGTDYRRQHTKTTIALETLDVEGRKLGYFHNTGYYTLEGEDFDGVFRTAGTWEPHVLPLFAEWVGLERLERPSEDVLRERSRALLARYLRRRPAISPCTRFAKRFASDLEGLRAKGIDAYHIYAFATLRQLGSNFELTAAYLRWLAGGSEGDLTRAAADFESISSAAKTLILKGARSVAAKKPADFSELLGTMESGWQRGIDLLTRVAG</sequence>
<dbReference type="RefSeq" id="WP_206727849.1">
    <property type="nucleotide sequence ID" value="NZ_CP071090.1"/>
</dbReference>